<keyword evidence="3" id="KW-0227">DNA damage</keyword>
<dbReference type="GO" id="GO:0003697">
    <property type="term" value="F:single-stranded DNA binding"/>
    <property type="evidence" value="ECO:0007669"/>
    <property type="project" value="InterPro"/>
</dbReference>
<dbReference type="Pfam" id="PF02586">
    <property type="entry name" value="SRAP"/>
    <property type="match status" value="1"/>
</dbReference>
<evidence type="ECO:0000256" key="7">
    <source>
        <dbReference type="ARBA" id="ARBA00023239"/>
    </source>
</evidence>
<organism evidence="9 10">
    <name type="scientific">Cerrena zonata</name>
    <dbReference type="NCBI Taxonomy" id="2478898"/>
    <lineage>
        <taxon>Eukaryota</taxon>
        <taxon>Fungi</taxon>
        <taxon>Dikarya</taxon>
        <taxon>Basidiomycota</taxon>
        <taxon>Agaricomycotina</taxon>
        <taxon>Agaricomycetes</taxon>
        <taxon>Polyporales</taxon>
        <taxon>Cerrenaceae</taxon>
        <taxon>Cerrena</taxon>
    </lineage>
</organism>
<dbReference type="SUPFAM" id="SSF143081">
    <property type="entry name" value="BB1717-like"/>
    <property type="match status" value="1"/>
</dbReference>
<dbReference type="Gene3D" id="3.90.1680.10">
    <property type="entry name" value="SOS response associated peptidase-like"/>
    <property type="match status" value="1"/>
</dbReference>
<evidence type="ECO:0000256" key="1">
    <source>
        <dbReference type="ARBA" id="ARBA00008136"/>
    </source>
</evidence>
<name>A0AAW0GA16_9APHY</name>
<accession>A0AAW0GA16</accession>
<evidence type="ECO:0000256" key="2">
    <source>
        <dbReference type="ARBA" id="ARBA00022670"/>
    </source>
</evidence>
<keyword evidence="4" id="KW-0378">Hydrolase</keyword>
<evidence type="ECO:0000256" key="6">
    <source>
        <dbReference type="ARBA" id="ARBA00023125"/>
    </source>
</evidence>
<dbReference type="Proteomes" id="UP001385951">
    <property type="component" value="Unassembled WGS sequence"/>
</dbReference>
<dbReference type="GO" id="GO:0008233">
    <property type="term" value="F:peptidase activity"/>
    <property type="evidence" value="ECO:0007669"/>
    <property type="project" value="UniProtKB-KW"/>
</dbReference>
<sequence>MKWGLVPHWSKEEDKTLKTINARSENLVEGGGMWASIKGRKRCVVVCEGYYEWLKKGKERLPHFTKHKDGRLMLLAGLYDSVILEGHSDTLWTFTIVTTSANKAFSWLHDRQPVILSTHEALTAWLDTSSHTWSTTLTKLVDPYDNEKSPLTWYLSPTSCKKLSSPKRSRKVGTESPTFIQPIADRKDGIQAMFAKQTKSIASTSAPSTPSKGKKRERDSEVEAKTTSSDEFGSPADKKPKIEKLDTWEDHSEIEYLDTPLQSQIASNHDGGSDKPSNRKMSPQKQRKKAPKQVTKQTGKITAFFKK</sequence>
<dbReference type="PANTHER" id="PTHR13604">
    <property type="entry name" value="DC12-RELATED"/>
    <property type="match status" value="1"/>
</dbReference>
<evidence type="ECO:0000256" key="4">
    <source>
        <dbReference type="ARBA" id="ARBA00022801"/>
    </source>
</evidence>
<keyword evidence="7" id="KW-0456">Lyase</keyword>
<keyword evidence="2" id="KW-0645">Protease</keyword>
<dbReference type="PANTHER" id="PTHR13604:SF0">
    <property type="entry name" value="ABASIC SITE PROCESSING PROTEIN HMCES"/>
    <property type="match status" value="1"/>
</dbReference>
<evidence type="ECO:0000256" key="3">
    <source>
        <dbReference type="ARBA" id="ARBA00022763"/>
    </source>
</evidence>
<comment type="similarity">
    <text evidence="1">Belongs to the SOS response-associated peptidase family.</text>
</comment>
<protein>
    <recommendedName>
        <fullName evidence="11">DUF159-domain-containing protein</fullName>
    </recommendedName>
</protein>
<dbReference type="AlphaFoldDB" id="A0AAW0GA16"/>
<reference evidence="9 10" key="1">
    <citation type="submission" date="2022-09" db="EMBL/GenBank/DDBJ databases">
        <authorList>
            <person name="Palmer J.M."/>
        </authorList>
    </citation>
    <scope>NUCLEOTIDE SEQUENCE [LARGE SCALE GENOMIC DNA]</scope>
    <source>
        <strain evidence="9 10">DSM 7382</strain>
    </source>
</reference>
<dbReference type="GO" id="GO:0016829">
    <property type="term" value="F:lyase activity"/>
    <property type="evidence" value="ECO:0007669"/>
    <property type="project" value="UniProtKB-KW"/>
</dbReference>
<evidence type="ECO:0000313" key="10">
    <source>
        <dbReference type="Proteomes" id="UP001385951"/>
    </source>
</evidence>
<feature type="compositionally biased region" description="Low complexity" evidence="8">
    <location>
        <begin position="199"/>
        <end position="211"/>
    </location>
</feature>
<keyword evidence="5" id="KW-0190">Covalent protein-DNA linkage</keyword>
<dbReference type="EMBL" id="JASBNA010000010">
    <property type="protein sequence ID" value="KAK7688484.1"/>
    <property type="molecule type" value="Genomic_DNA"/>
</dbReference>
<dbReference type="GO" id="GO:0006508">
    <property type="term" value="P:proteolysis"/>
    <property type="evidence" value="ECO:0007669"/>
    <property type="project" value="UniProtKB-KW"/>
</dbReference>
<dbReference type="InterPro" id="IPR003738">
    <property type="entry name" value="SRAP"/>
</dbReference>
<proteinExistence type="inferred from homology"/>
<gene>
    <name evidence="9" type="ORF">QCA50_008022</name>
</gene>
<evidence type="ECO:0000256" key="8">
    <source>
        <dbReference type="SAM" id="MobiDB-lite"/>
    </source>
</evidence>
<dbReference type="InterPro" id="IPR036590">
    <property type="entry name" value="SRAP-like"/>
</dbReference>
<feature type="region of interest" description="Disordered" evidence="8">
    <location>
        <begin position="196"/>
        <end position="307"/>
    </location>
</feature>
<evidence type="ECO:0000256" key="5">
    <source>
        <dbReference type="ARBA" id="ARBA00023124"/>
    </source>
</evidence>
<feature type="compositionally biased region" description="Basic and acidic residues" evidence="8">
    <location>
        <begin position="236"/>
        <end position="254"/>
    </location>
</feature>
<evidence type="ECO:0008006" key="11">
    <source>
        <dbReference type="Google" id="ProtNLM"/>
    </source>
</evidence>
<dbReference type="GO" id="GO:0106300">
    <property type="term" value="P:protein-DNA covalent cross-linking repair"/>
    <property type="evidence" value="ECO:0007669"/>
    <property type="project" value="InterPro"/>
</dbReference>
<evidence type="ECO:0000313" key="9">
    <source>
        <dbReference type="EMBL" id="KAK7688484.1"/>
    </source>
</evidence>
<comment type="caution">
    <text evidence="9">The sequence shown here is derived from an EMBL/GenBank/DDBJ whole genome shotgun (WGS) entry which is preliminary data.</text>
</comment>
<keyword evidence="6" id="KW-0238">DNA-binding</keyword>
<keyword evidence="10" id="KW-1185">Reference proteome</keyword>